<gene>
    <name evidence="4" type="ORF">EV420DRAFT_1732682</name>
</gene>
<protein>
    <recommendedName>
        <fullName evidence="6">XPG-I domain-containing protein</fullName>
    </recommendedName>
</protein>
<dbReference type="InterPro" id="IPR006084">
    <property type="entry name" value="XPG/Rad2"/>
</dbReference>
<evidence type="ECO:0000259" key="3">
    <source>
        <dbReference type="Pfam" id="PF18380"/>
    </source>
</evidence>
<sequence>MTPMADNDNGNDWSLLAHIQEYKSLTALSLSKFDSPPWFHHSDSSKEGENLQLRLLFFRCKHLLEYPILPLFMFDKNPKRHRDNHPQMEKLMEGFIDIIEAFEFEWRDAPGDPLAELVHLNEQGIIDAVMTDNVAIWVFGTKTVWRNPSSSHLKAKPLEKQNLCKFYDGTVMDKHCSMMLMILLCHHGHWCDAGTLLRLAKTDLTEEIYREVTAHLSKDLKKFLPEWHTRLGPHLKDTSYHVLKDFPDLSLLTTLIHPCISAQPAETYPPRIWMDKEPSLPKLARICKKYFEWGWKDRILVRFHSTIWGSIALRILRQKYLCPSLLDNEIFRHFGGDSEAGRVVDRIVGERSHDLNDGTCEYRVVVDMRMLIAWTEAGLEGMREGKGRDGEEEVDGGEEVSKQEKGGKKKRIHPQQPLRIWIPEIMVQHADVGLVKEYEKDSSPRKVRMEKSEGRPLLSFAKTRKESSQSKGGPSQAEGESTRSTPSRKSLLQGMKKK</sequence>
<feature type="compositionally biased region" description="Basic and acidic residues" evidence="1">
    <location>
        <begin position="439"/>
        <end position="454"/>
    </location>
</feature>
<feature type="domain" description="Holliday junction resolvase Gen1 C-terminal" evidence="3">
    <location>
        <begin position="344"/>
        <end position="440"/>
    </location>
</feature>
<evidence type="ECO:0000256" key="1">
    <source>
        <dbReference type="SAM" id="MobiDB-lite"/>
    </source>
</evidence>
<dbReference type="EMBL" id="JAUEPS010000008">
    <property type="protein sequence ID" value="KAK0463130.1"/>
    <property type="molecule type" value="Genomic_DNA"/>
</dbReference>
<proteinExistence type="predicted"/>
<dbReference type="InterPro" id="IPR029060">
    <property type="entry name" value="PIN-like_dom_sf"/>
</dbReference>
<keyword evidence="5" id="KW-1185">Reference proteome</keyword>
<dbReference type="RefSeq" id="XP_060334596.1">
    <property type="nucleotide sequence ID" value="XM_060479942.1"/>
</dbReference>
<feature type="region of interest" description="Disordered" evidence="1">
    <location>
        <begin position="382"/>
        <end position="414"/>
    </location>
</feature>
<dbReference type="InterPro" id="IPR006086">
    <property type="entry name" value="XPG-I_dom"/>
</dbReference>
<evidence type="ECO:0000313" key="5">
    <source>
        <dbReference type="Proteomes" id="UP001175211"/>
    </source>
</evidence>
<reference evidence="4" key="1">
    <citation type="submission" date="2023-06" db="EMBL/GenBank/DDBJ databases">
        <authorList>
            <consortium name="Lawrence Berkeley National Laboratory"/>
            <person name="Ahrendt S."/>
            <person name="Sahu N."/>
            <person name="Indic B."/>
            <person name="Wong-Bajracharya J."/>
            <person name="Merenyi Z."/>
            <person name="Ke H.-M."/>
            <person name="Monk M."/>
            <person name="Kocsube S."/>
            <person name="Drula E."/>
            <person name="Lipzen A."/>
            <person name="Balint B."/>
            <person name="Henrissat B."/>
            <person name="Andreopoulos B."/>
            <person name="Martin F.M."/>
            <person name="Harder C.B."/>
            <person name="Rigling D."/>
            <person name="Ford K.L."/>
            <person name="Foster G.D."/>
            <person name="Pangilinan J."/>
            <person name="Papanicolaou A."/>
            <person name="Barry K."/>
            <person name="LaButti K."/>
            <person name="Viragh M."/>
            <person name="Koriabine M."/>
            <person name="Yan M."/>
            <person name="Riley R."/>
            <person name="Champramary S."/>
            <person name="Plett K.L."/>
            <person name="Tsai I.J."/>
            <person name="Slot J."/>
            <person name="Sipos G."/>
            <person name="Plett J."/>
            <person name="Nagy L.G."/>
            <person name="Grigoriev I.V."/>
        </authorList>
    </citation>
    <scope>NUCLEOTIDE SEQUENCE</scope>
    <source>
        <strain evidence="4">CCBAS 213</strain>
    </source>
</reference>
<dbReference type="GO" id="GO:0006974">
    <property type="term" value="P:DNA damage response"/>
    <property type="evidence" value="ECO:0007669"/>
    <property type="project" value="UniProtKB-ARBA"/>
</dbReference>
<feature type="domain" description="XPG-I" evidence="2">
    <location>
        <begin position="104"/>
        <end position="181"/>
    </location>
</feature>
<dbReference type="GeneID" id="85363490"/>
<dbReference type="Pfam" id="PF00867">
    <property type="entry name" value="XPG_I"/>
    <property type="match status" value="1"/>
</dbReference>
<accession>A0AA39NCK7</accession>
<comment type="caution">
    <text evidence="4">The sequence shown here is derived from an EMBL/GenBank/DDBJ whole genome shotgun (WGS) entry which is preliminary data.</text>
</comment>
<feature type="region of interest" description="Disordered" evidence="1">
    <location>
        <begin position="439"/>
        <end position="498"/>
    </location>
</feature>
<evidence type="ECO:0000313" key="4">
    <source>
        <dbReference type="EMBL" id="KAK0463130.1"/>
    </source>
</evidence>
<dbReference type="AlphaFoldDB" id="A0AA39NCK7"/>
<evidence type="ECO:0008006" key="6">
    <source>
        <dbReference type="Google" id="ProtNLM"/>
    </source>
</evidence>
<dbReference type="Gene3D" id="3.40.50.1010">
    <property type="entry name" value="5'-nuclease"/>
    <property type="match status" value="1"/>
</dbReference>
<dbReference type="Pfam" id="PF18380">
    <property type="entry name" value="GEN1_C"/>
    <property type="match status" value="1"/>
</dbReference>
<evidence type="ECO:0000259" key="2">
    <source>
        <dbReference type="Pfam" id="PF00867"/>
    </source>
</evidence>
<dbReference type="CDD" id="cd09870">
    <property type="entry name" value="PIN_YEN1"/>
    <property type="match status" value="1"/>
</dbReference>
<feature type="compositionally biased region" description="Polar residues" evidence="1">
    <location>
        <begin position="469"/>
        <end position="490"/>
    </location>
</feature>
<dbReference type="Proteomes" id="UP001175211">
    <property type="component" value="Unassembled WGS sequence"/>
</dbReference>
<dbReference type="InterPro" id="IPR041177">
    <property type="entry name" value="GEN1_C"/>
</dbReference>
<dbReference type="SUPFAM" id="SSF88723">
    <property type="entry name" value="PIN domain-like"/>
    <property type="match status" value="1"/>
</dbReference>
<dbReference type="GO" id="GO:0017108">
    <property type="term" value="F:5'-flap endonuclease activity"/>
    <property type="evidence" value="ECO:0007669"/>
    <property type="project" value="TreeGrafter"/>
</dbReference>
<organism evidence="4 5">
    <name type="scientific">Armillaria tabescens</name>
    <name type="common">Ringless honey mushroom</name>
    <name type="synonym">Agaricus tabescens</name>
    <dbReference type="NCBI Taxonomy" id="1929756"/>
    <lineage>
        <taxon>Eukaryota</taxon>
        <taxon>Fungi</taxon>
        <taxon>Dikarya</taxon>
        <taxon>Basidiomycota</taxon>
        <taxon>Agaricomycotina</taxon>
        <taxon>Agaricomycetes</taxon>
        <taxon>Agaricomycetidae</taxon>
        <taxon>Agaricales</taxon>
        <taxon>Marasmiineae</taxon>
        <taxon>Physalacriaceae</taxon>
        <taxon>Desarmillaria</taxon>
    </lineage>
</organism>
<name>A0AA39NCK7_ARMTA</name>
<dbReference type="PANTHER" id="PTHR11081">
    <property type="entry name" value="FLAP ENDONUCLEASE FAMILY MEMBER"/>
    <property type="match status" value="1"/>
</dbReference>
<dbReference type="PANTHER" id="PTHR11081:SF75">
    <property type="entry name" value="ENDONUCLEASE, PUTATIVE (AFU_ORTHOLOGUE AFUA_3G13260)-RELATED"/>
    <property type="match status" value="1"/>
</dbReference>